<dbReference type="SUPFAM" id="SSF51730">
    <property type="entry name" value="FAD-linked oxidoreductase"/>
    <property type="match status" value="1"/>
</dbReference>
<name>A0A542DE89_AMYCI</name>
<accession>A0A542DE89</accession>
<dbReference type="PANTHER" id="PTHR45754:SF3">
    <property type="entry name" value="METHYLENETETRAHYDROFOLATE REDUCTASE (NADPH)"/>
    <property type="match status" value="1"/>
</dbReference>
<comment type="cofactor">
    <cofactor evidence="1 8">
        <name>FAD</name>
        <dbReference type="ChEBI" id="CHEBI:57692"/>
    </cofactor>
</comment>
<comment type="pathway">
    <text evidence="2 8">One-carbon metabolism; tetrahydrofolate interconversion.</text>
</comment>
<evidence type="ECO:0000313" key="9">
    <source>
        <dbReference type="EMBL" id="TQJ01397.1"/>
    </source>
</evidence>
<dbReference type="GO" id="GO:0106312">
    <property type="term" value="F:methylenetetrahydrofolate reductase (NADH) activity"/>
    <property type="evidence" value="ECO:0007669"/>
    <property type="project" value="UniProtKB-EC"/>
</dbReference>
<reference evidence="9 10" key="1">
    <citation type="submission" date="2019-06" db="EMBL/GenBank/DDBJ databases">
        <title>Sequencing the genomes of 1000 actinobacteria strains.</title>
        <authorList>
            <person name="Klenk H.-P."/>
        </authorList>
    </citation>
    <scope>NUCLEOTIDE SEQUENCE [LARGE SCALE GENOMIC DNA]</scope>
    <source>
        <strain evidence="9 10">DSM 45679</strain>
    </source>
</reference>
<evidence type="ECO:0000256" key="5">
    <source>
        <dbReference type="ARBA" id="ARBA00022827"/>
    </source>
</evidence>
<dbReference type="GO" id="GO:0035999">
    <property type="term" value="P:tetrahydrofolate interconversion"/>
    <property type="evidence" value="ECO:0007669"/>
    <property type="project" value="UniProtKB-UniPathway"/>
</dbReference>
<dbReference type="UniPathway" id="UPA00193"/>
<dbReference type="InterPro" id="IPR029041">
    <property type="entry name" value="FAD-linked_oxidoreductase-like"/>
</dbReference>
<dbReference type="GO" id="GO:0009086">
    <property type="term" value="P:methionine biosynthetic process"/>
    <property type="evidence" value="ECO:0007669"/>
    <property type="project" value="TreeGrafter"/>
</dbReference>
<dbReference type="InterPro" id="IPR003171">
    <property type="entry name" value="Mehydrof_redctse-like"/>
</dbReference>
<organism evidence="9 10">
    <name type="scientific">Amycolatopsis cihanbeyliensis</name>
    <dbReference type="NCBI Taxonomy" id="1128664"/>
    <lineage>
        <taxon>Bacteria</taxon>
        <taxon>Bacillati</taxon>
        <taxon>Actinomycetota</taxon>
        <taxon>Actinomycetes</taxon>
        <taxon>Pseudonocardiales</taxon>
        <taxon>Pseudonocardiaceae</taxon>
        <taxon>Amycolatopsis</taxon>
    </lineage>
</organism>
<dbReference type="Gene3D" id="3.20.20.220">
    <property type="match status" value="1"/>
</dbReference>
<comment type="similarity">
    <text evidence="3 8">Belongs to the methylenetetrahydrofolate reductase family.</text>
</comment>
<comment type="catalytic activity">
    <reaction evidence="7">
        <text>(6S)-5-methyl-5,6,7,8-tetrahydrofolate + NAD(+) = (6R)-5,10-methylene-5,6,7,8-tetrahydrofolate + NADH + H(+)</text>
        <dbReference type="Rhea" id="RHEA:19821"/>
        <dbReference type="ChEBI" id="CHEBI:15378"/>
        <dbReference type="ChEBI" id="CHEBI:15636"/>
        <dbReference type="ChEBI" id="CHEBI:18608"/>
        <dbReference type="ChEBI" id="CHEBI:57540"/>
        <dbReference type="ChEBI" id="CHEBI:57945"/>
        <dbReference type="EC" id="1.5.1.54"/>
    </reaction>
    <physiologicalReaction direction="right-to-left" evidence="7">
        <dbReference type="Rhea" id="RHEA:19823"/>
    </physiologicalReaction>
</comment>
<evidence type="ECO:0000313" key="10">
    <source>
        <dbReference type="Proteomes" id="UP000320876"/>
    </source>
</evidence>
<dbReference type="OrthoDB" id="9812555at2"/>
<dbReference type="GO" id="GO:0071949">
    <property type="term" value="F:FAD binding"/>
    <property type="evidence" value="ECO:0007669"/>
    <property type="project" value="TreeGrafter"/>
</dbReference>
<evidence type="ECO:0000256" key="4">
    <source>
        <dbReference type="ARBA" id="ARBA00022630"/>
    </source>
</evidence>
<protein>
    <recommendedName>
        <fullName evidence="8">Methylenetetrahydrofolate reductase</fullName>
    </recommendedName>
</protein>
<keyword evidence="5 8" id="KW-0274">FAD</keyword>
<dbReference type="GO" id="GO:0005829">
    <property type="term" value="C:cytosol"/>
    <property type="evidence" value="ECO:0007669"/>
    <property type="project" value="TreeGrafter"/>
</dbReference>
<comment type="caution">
    <text evidence="9">The sequence shown here is derived from an EMBL/GenBank/DDBJ whole genome shotgun (WGS) entry which is preliminary data.</text>
</comment>
<gene>
    <name evidence="9" type="ORF">FB471_1075</name>
</gene>
<evidence type="ECO:0000256" key="2">
    <source>
        <dbReference type="ARBA" id="ARBA00004777"/>
    </source>
</evidence>
<dbReference type="EMBL" id="VFML01000001">
    <property type="protein sequence ID" value="TQJ01397.1"/>
    <property type="molecule type" value="Genomic_DNA"/>
</dbReference>
<dbReference type="RefSeq" id="WP_141996209.1">
    <property type="nucleotide sequence ID" value="NZ_VFML01000001.1"/>
</dbReference>
<keyword evidence="4 8" id="KW-0285">Flavoprotein</keyword>
<evidence type="ECO:0000256" key="3">
    <source>
        <dbReference type="ARBA" id="ARBA00006743"/>
    </source>
</evidence>
<evidence type="ECO:0000256" key="8">
    <source>
        <dbReference type="RuleBase" id="RU003862"/>
    </source>
</evidence>
<proteinExistence type="inferred from homology"/>
<dbReference type="PANTHER" id="PTHR45754">
    <property type="entry name" value="METHYLENETETRAHYDROFOLATE REDUCTASE"/>
    <property type="match status" value="1"/>
</dbReference>
<evidence type="ECO:0000256" key="7">
    <source>
        <dbReference type="ARBA" id="ARBA00048628"/>
    </source>
</evidence>
<sequence length="279" mass="30122">MNTNDALQRSLAGARFEVLPLRGAAERVEHLPAGTTVTVTSSPAKGMTATLELAERLRGAGYHAVPHLAARSILDPAHLKDLLDRMADTGLSEAFVIAGDSPTPAGEFTDSLGLLRAMAELGRRPARIGVGGYPERHAFIPDADVTAALAAKAAHADYLVSQICFDSVVTASWVQDLRARGIELPIHLGIPGVVDGTKLMRISMKIGIGESLRFLRKQHGMVGKLLTRYTPEGLCRELAPVVADPAYGIAGWHFFTFNEIARTRRFRDELSVRLQEVPA</sequence>
<keyword evidence="6 8" id="KW-0560">Oxidoreductase</keyword>
<evidence type="ECO:0000256" key="6">
    <source>
        <dbReference type="ARBA" id="ARBA00023002"/>
    </source>
</evidence>
<evidence type="ECO:0000256" key="1">
    <source>
        <dbReference type="ARBA" id="ARBA00001974"/>
    </source>
</evidence>
<dbReference type="Proteomes" id="UP000320876">
    <property type="component" value="Unassembled WGS sequence"/>
</dbReference>
<dbReference type="Pfam" id="PF02219">
    <property type="entry name" value="MTHFR"/>
    <property type="match status" value="1"/>
</dbReference>
<keyword evidence="10" id="KW-1185">Reference proteome</keyword>
<dbReference type="AlphaFoldDB" id="A0A542DE89"/>